<dbReference type="Proteomes" id="UP000011617">
    <property type="component" value="Unassembled WGS sequence"/>
</dbReference>
<proteinExistence type="predicted"/>
<protein>
    <submittedName>
        <fullName evidence="2">Uncharacterized protein</fullName>
    </submittedName>
</protein>
<evidence type="ECO:0000313" key="2">
    <source>
        <dbReference type="EMBL" id="ELV07204.1"/>
    </source>
</evidence>
<evidence type="ECO:0000313" key="3">
    <source>
        <dbReference type="Proteomes" id="UP000011617"/>
    </source>
</evidence>
<name>L8XWL9_9GAMM</name>
<feature type="non-terminal residue" evidence="2">
    <location>
        <position position="19"/>
    </location>
</feature>
<organism evidence="2 3">
    <name type="scientific">Wohlfahrtiimonas chitiniclastica SH04</name>
    <dbReference type="NCBI Taxonomy" id="1261130"/>
    <lineage>
        <taxon>Bacteria</taxon>
        <taxon>Pseudomonadati</taxon>
        <taxon>Pseudomonadota</taxon>
        <taxon>Gammaproteobacteria</taxon>
        <taxon>Cardiobacteriales</taxon>
        <taxon>Ignatzschineriaceae</taxon>
        <taxon>Wohlfahrtiimonas</taxon>
    </lineage>
</organism>
<reference evidence="2" key="1">
    <citation type="submission" date="2012-12" db="EMBL/GenBank/DDBJ databases">
        <authorList>
            <person name="Cao X.-M."/>
            <person name="Chen T."/>
            <person name="Xu L.-Z."/>
            <person name="Wang S.-J."/>
            <person name="Yao L.-S."/>
            <person name="Deng Y.-H."/>
            <person name="Zhang X.-L."/>
            <person name="Yan Q.-L."/>
            <person name="Wang J."/>
            <person name="Hu K.-X."/>
            <person name="Xu B.-L."/>
            <person name="Chen W.-J."/>
        </authorList>
    </citation>
    <scope>NUCLEOTIDE SEQUENCE</scope>
    <source>
        <strain evidence="2">SH04</strain>
    </source>
</reference>
<gene>
    <name evidence="2" type="ORF">F387_01987</name>
    <name evidence="1" type="ORF">F387_02039</name>
</gene>
<accession>L8XWL9</accession>
<reference evidence="2 3" key="2">
    <citation type="journal article" date="2013" name="Genome Announc.">
        <title>Complete Genome Sequence of Wohlfahrtiimonas chitiniclastica Strain SH04, Isolated from Chrysomya megacephala Collected from Pudong International Airport in China.</title>
        <authorList>
            <person name="Cao X.M."/>
            <person name="Chen T."/>
            <person name="Xu L.Z."/>
            <person name="Yao L.S."/>
            <person name="Qi J."/>
            <person name="Zhang X.L."/>
            <person name="Yan Q.L."/>
            <person name="Deng Y.H."/>
            <person name="Guo T.Y."/>
            <person name="Wang J."/>
            <person name="Hu K.X."/>
            <person name="Xu B.L."/>
        </authorList>
    </citation>
    <scope>NUCLEOTIDE SEQUENCE [LARGE SCALE GENOMIC DNA]</scope>
    <source>
        <strain evidence="2 3">SH04</strain>
    </source>
</reference>
<evidence type="ECO:0000313" key="1">
    <source>
        <dbReference type="EMBL" id="ELV07162.1"/>
    </source>
</evidence>
<dbReference type="EMBL" id="AOBV01000024">
    <property type="protein sequence ID" value="ELV07162.1"/>
    <property type="molecule type" value="Genomic_DNA"/>
</dbReference>
<dbReference type="EMBL" id="AOBV01000019">
    <property type="protein sequence ID" value="ELV07204.1"/>
    <property type="molecule type" value="Genomic_DNA"/>
</dbReference>
<keyword evidence="3" id="KW-1185">Reference proteome</keyword>
<dbReference type="AlphaFoldDB" id="L8XWL9"/>
<sequence>MLAIRLPDDIEARLTALAN</sequence>
<dbReference type="HOGENOM" id="CLU_3430586_0_0_6"/>
<comment type="caution">
    <text evidence="2">The sequence shown here is derived from an EMBL/GenBank/DDBJ whole genome shotgun (WGS) entry which is preliminary data.</text>
</comment>